<dbReference type="InterPro" id="IPR013087">
    <property type="entry name" value="Znf_C2H2_type"/>
</dbReference>
<dbReference type="GO" id="GO:0005634">
    <property type="term" value="C:nucleus"/>
    <property type="evidence" value="ECO:0007669"/>
    <property type="project" value="UniProtKB-SubCell"/>
</dbReference>
<dbReference type="OrthoDB" id="2687452at2759"/>
<dbReference type="PANTHER" id="PTHR46179:SF13">
    <property type="entry name" value="C2H2-TYPE DOMAIN-CONTAINING PROTEIN"/>
    <property type="match status" value="1"/>
</dbReference>
<keyword evidence="2" id="KW-0479">Metal-binding</keyword>
<feature type="domain" description="C2H2-type" evidence="8">
    <location>
        <begin position="33"/>
        <end position="55"/>
    </location>
</feature>
<comment type="subcellular location">
    <subcellularLocation>
        <location evidence="1">Nucleus</location>
    </subcellularLocation>
</comment>
<dbReference type="GO" id="GO:0008270">
    <property type="term" value="F:zinc ion binding"/>
    <property type="evidence" value="ECO:0007669"/>
    <property type="project" value="UniProtKB-KW"/>
</dbReference>
<protein>
    <recommendedName>
        <fullName evidence="8">C2H2-type domain-containing protein</fullName>
    </recommendedName>
</protein>
<name>A0A2J6T6Z6_9HELO</name>
<evidence type="ECO:0000256" key="1">
    <source>
        <dbReference type="ARBA" id="ARBA00004123"/>
    </source>
</evidence>
<dbReference type="EMBL" id="KZ613817">
    <property type="protein sequence ID" value="PMD58790.1"/>
    <property type="molecule type" value="Genomic_DNA"/>
</dbReference>
<evidence type="ECO:0000256" key="5">
    <source>
        <dbReference type="ARBA" id="ARBA00023015"/>
    </source>
</evidence>
<evidence type="ECO:0000259" key="8">
    <source>
        <dbReference type="PROSITE" id="PS00028"/>
    </source>
</evidence>
<evidence type="ECO:0000256" key="2">
    <source>
        <dbReference type="ARBA" id="ARBA00022723"/>
    </source>
</evidence>
<reference evidence="9 10" key="1">
    <citation type="submission" date="2016-04" db="EMBL/GenBank/DDBJ databases">
        <title>A degradative enzymes factory behind the ericoid mycorrhizal symbiosis.</title>
        <authorList>
            <consortium name="DOE Joint Genome Institute"/>
            <person name="Martino E."/>
            <person name="Morin E."/>
            <person name="Grelet G."/>
            <person name="Kuo A."/>
            <person name="Kohler A."/>
            <person name="Daghino S."/>
            <person name="Barry K."/>
            <person name="Choi C."/>
            <person name="Cichocki N."/>
            <person name="Clum A."/>
            <person name="Copeland A."/>
            <person name="Hainaut M."/>
            <person name="Haridas S."/>
            <person name="Labutti K."/>
            <person name="Lindquist E."/>
            <person name="Lipzen A."/>
            <person name="Khouja H.-R."/>
            <person name="Murat C."/>
            <person name="Ohm R."/>
            <person name="Olson A."/>
            <person name="Spatafora J."/>
            <person name="Veneault-Fourrey C."/>
            <person name="Henrissat B."/>
            <person name="Grigoriev I."/>
            <person name="Martin F."/>
            <person name="Perotto S."/>
        </authorList>
    </citation>
    <scope>NUCLEOTIDE SEQUENCE [LARGE SCALE GENOMIC DNA]</scope>
    <source>
        <strain evidence="9 10">E</strain>
    </source>
</reference>
<gene>
    <name evidence="9" type="ORF">K444DRAFT_630472</name>
</gene>
<organism evidence="9 10">
    <name type="scientific">Hyaloscypha bicolor E</name>
    <dbReference type="NCBI Taxonomy" id="1095630"/>
    <lineage>
        <taxon>Eukaryota</taxon>
        <taxon>Fungi</taxon>
        <taxon>Dikarya</taxon>
        <taxon>Ascomycota</taxon>
        <taxon>Pezizomycotina</taxon>
        <taxon>Leotiomycetes</taxon>
        <taxon>Helotiales</taxon>
        <taxon>Hyaloscyphaceae</taxon>
        <taxon>Hyaloscypha</taxon>
        <taxon>Hyaloscypha bicolor</taxon>
    </lineage>
</organism>
<keyword evidence="4" id="KW-0862">Zinc</keyword>
<evidence type="ECO:0000313" key="10">
    <source>
        <dbReference type="Proteomes" id="UP000235371"/>
    </source>
</evidence>
<dbReference type="AlphaFoldDB" id="A0A2J6T6Z6"/>
<keyword evidence="5" id="KW-0805">Transcription regulation</keyword>
<keyword evidence="7" id="KW-0539">Nucleus</keyword>
<dbReference type="GeneID" id="36591295"/>
<dbReference type="Gene3D" id="3.30.160.60">
    <property type="entry name" value="Classic Zinc Finger"/>
    <property type="match status" value="1"/>
</dbReference>
<evidence type="ECO:0000256" key="3">
    <source>
        <dbReference type="ARBA" id="ARBA00022771"/>
    </source>
</evidence>
<dbReference type="Proteomes" id="UP000235371">
    <property type="component" value="Unassembled WGS sequence"/>
</dbReference>
<dbReference type="STRING" id="1095630.A0A2J6T6Z6"/>
<dbReference type="PANTHER" id="PTHR46179">
    <property type="entry name" value="ZINC FINGER PROTEIN"/>
    <property type="match status" value="1"/>
</dbReference>
<keyword evidence="6" id="KW-0804">Transcription</keyword>
<dbReference type="InterPro" id="IPR051061">
    <property type="entry name" value="Zinc_finger_trans_reg"/>
</dbReference>
<dbReference type="GO" id="GO:0006357">
    <property type="term" value="P:regulation of transcription by RNA polymerase II"/>
    <property type="evidence" value="ECO:0007669"/>
    <property type="project" value="TreeGrafter"/>
</dbReference>
<sequence>MSVLKTALGSLGTTRKQPGMISQLQSSFDRYKCTWDECQQRLPGDKELRDHLSAHSVDALAHWACGSICTWQGCKFKAKFKTTHQFNTHLENIHAKPLLCTRSRCTYKRPFKNEYELERHNSSKHSAERPWECPYDYCPSETRAFARKDKWLKHIREVQHENDAFCLYHHCYFSTIRAGKGFEDRKEISTHFNLWHSGRAVDGYGCALGSCGNTGKRDRWHLLGLQQHLQIQHKIVLGLDSLQTGLKGTDHIFRSQQVPFDLYNKWIDCEICASQTLQTPLGNTTSTSAQFGMAPI</sequence>
<keyword evidence="10" id="KW-1185">Reference proteome</keyword>
<dbReference type="SMART" id="SM00355">
    <property type="entry name" value="ZnF_C2H2"/>
    <property type="match status" value="4"/>
</dbReference>
<dbReference type="RefSeq" id="XP_024735694.1">
    <property type="nucleotide sequence ID" value="XM_024883218.1"/>
</dbReference>
<evidence type="ECO:0000256" key="7">
    <source>
        <dbReference type="ARBA" id="ARBA00023242"/>
    </source>
</evidence>
<dbReference type="PROSITE" id="PS00028">
    <property type="entry name" value="ZINC_FINGER_C2H2_1"/>
    <property type="match status" value="1"/>
</dbReference>
<evidence type="ECO:0000313" key="9">
    <source>
        <dbReference type="EMBL" id="PMD58790.1"/>
    </source>
</evidence>
<dbReference type="InParanoid" id="A0A2J6T6Z6"/>
<evidence type="ECO:0000256" key="4">
    <source>
        <dbReference type="ARBA" id="ARBA00022833"/>
    </source>
</evidence>
<keyword evidence="3" id="KW-0863">Zinc-finger</keyword>
<accession>A0A2J6T6Z6</accession>
<evidence type="ECO:0000256" key="6">
    <source>
        <dbReference type="ARBA" id="ARBA00023163"/>
    </source>
</evidence>
<proteinExistence type="predicted"/>